<reference evidence="1 4" key="2">
    <citation type="submission" date="2020-08" db="EMBL/GenBank/DDBJ databases">
        <title>Genomic Encyclopedia of Type Strains, Phase IV (KMG-IV): sequencing the most valuable type-strain genomes for metagenomic binning, comparative biology and taxonomic classification.</title>
        <authorList>
            <person name="Goeker M."/>
        </authorList>
    </citation>
    <scope>NUCLEOTIDE SEQUENCE [LARGE SCALE GENOMIC DNA]</scope>
    <source>
        <strain evidence="1 4">DSM 12421</strain>
    </source>
</reference>
<dbReference type="EMBL" id="CP045484">
    <property type="protein sequence ID" value="QGR17737.1"/>
    <property type="molecule type" value="Genomic_DNA"/>
</dbReference>
<dbReference type="EMBL" id="JACHFY010000004">
    <property type="protein sequence ID" value="MBB5253422.1"/>
    <property type="molecule type" value="Genomic_DNA"/>
</dbReference>
<keyword evidence="3" id="KW-1185">Reference proteome</keyword>
<evidence type="ECO:0000313" key="4">
    <source>
        <dbReference type="Proteomes" id="UP000582213"/>
    </source>
</evidence>
<dbReference type="RefSeq" id="WP_010980183.1">
    <property type="nucleotide sequence ID" value="NZ_AP031374.1"/>
</dbReference>
<dbReference type="AlphaFoldDB" id="A0A650CJU0"/>
<dbReference type="OrthoDB" id="43037at2157"/>
<sequence length="141" mass="16616">MKGTKTEMGLKELFLANSEDHLFLYFLSEKLEELNKKEEAKMLREKALVELGHAKGIFEKMNKYLGTEYLRNWLNELEKTETKEIKEKFAYTATQYMLSKILSDKVTDEKSKEELLAKANEKYNEAKQWFEELLKSGSDLM</sequence>
<protein>
    <submittedName>
        <fullName evidence="1">Rubrerythrin</fullName>
    </submittedName>
</protein>
<dbReference type="GeneID" id="1460176"/>
<dbReference type="InterPro" id="IPR009078">
    <property type="entry name" value="Ferritin-like_SF"/>
</dbReference>
<dbReference type="Proteomes" id="UP000582213">
    <property type="component" value="Unassembled WGS sequence"/>
</dbReference>
<organism evidence="2 3">
    <name type="scientific">Sulfurisphaera ohwakuensis</name>
    <dbReference type="NCBI Taxonomy" id="69656"/>
    <lineage>
        <taxon>Archaea</taxon>
        <taxon>Thermoproteota</taxon>
        <taxon>Thermoprotei</taxon>
        <taxon>Sulfolobales</taxon>
        <taxon>Sulfolobaceae</taxon>
        <taxon>Sulfurisphaera</taxon>
    </lineage>
</organism>
<name>A0A650CJU0_SULOH</name>
<dbReference type="KEGG" id="soh:D1869_11540"/>
<evidence type="ECO:0000313" key="3">
    <source>
        <dbReference type="Proteomes" id="UP000427373"/>
    </source>
</evidence>
<evidence type="ECO:0000313" key="2">
    <source>
        <dbReference type="EMBL" id="QGR17737.1"/>
    </source>
</evidence>
<gene>
    <name evidence="2" type="ORF">D1869_11540</name>
    <name evidence="1" type="ORF">HNQ62_001183</name>
</gene>
<evidence type="ECO:0000313" key="1">
    <source>
        <dbReference type="EMBL" id="MBB5253422.1"/>
    </source>
</evidence>
<reference evidence="2 3" key="1">
    <citation type="submission" date="2019-10" db="EMBL/GenBank/DDBJ databases">
        <title>Genome Sequences from Six Type Strain Members of the Archaeal Family Sulfolobaceae: Acidianus ambivalens, Acidianus infernus, Metallosphaera prunae, Stygiolobus azoricus, Sulfolobus metallicus, and Sulfurisphaera ohwakuensis.</title>
        <authorList>
            <person name="Counts J.A."/>
            <person name="Kelly R.M."/>
        </authorList>
    </citation>
    <scope>NUCLEOTIDE SEQUENCE [LARGE SCALE GENOMIC DNA]</scope>
    <source>
        <strain evidence="2 3">TA-1</strain>
    </source>
</reference>
<dbReference type="SUPFAM" id="SSF47240">
    <property type="entry name" value="Ferritin-like"/>
    <property type="match status" value="1"/>
</dbReference>
<dbReference type="Proteomes" id="UP000427373">
    <property type="component" value="Chromosome"/>
</dbReference>
<accession>A0A650CJU0</accession>
<proteinExistence type="predicted"/>